<protein>
    <submittedName>
        <fullName evidence="1">1603_t:CDS:1</fullName>
    </submittedName>
</protein>
<reference evidence="1" key="1">
    <citation type="submission" date="2021-06" db="EMBL/GenBank/DDBJ databases">
        <authorList>
            <person name="Kallberg Y."/>
            <person name="Tangrot J."/>
            <person name="Rosling A."/>
        </authorList>
    </citation>
    <scope>NUCLEOTIDE SEQUENCE</scope>
    <source>
        <strain evidence="1">AZ414A</strain>
    </source>
</reference>
<dbReference type="AlphaFoldDB" id="A0A9N8V3M0"/>
<dbReference type="Proteomes" id="UP000789706">
    <property type="component" value="Unassembled WGS sequence"/>
</dbReference>
<name>A0A9N8V3M0_9GLOM</name>
<organism evidence="1 2">
    <name type="scientific">Diversispora eburnea</name>
    <dbReference type="NCBI Taxonomy" id="1213867"/>
    <lineage>
        <taxon>Eukaryota</taxon>
        <taxon>Fungi</taxon>
        <taxon>Fungi incertae sedis</taxon>
        <taxon>Mucoromycota</taxon>
        <taxon>Glomeromycotina</taxon>
        <taxon>Glomeromycetes</taxon>
        <taxon>Diversisporales</taxon>
        <taxon>Diversisporaceae</taxon>
        <taxon>Diversispora</taxon>
    </lineage>
</organism>
<accession>A0A9N8V3M0</accession>
<evidence type="ECO:0000313" key="1">
    <source>
        <dbReference type="EMBL" id="CAG8438537.1"/>
    </source>
</evidence>
<comment type="caution">
    <text evidence="1">The sequence shown here is derived from an EMBL/GenBank/DDBJ whole genome shotgun (WGS) entry which is preliminary data.</text>
</comment>
<sequence length="40" mass="4715">MQFDEHNISQFKTWRSSQQDLIGSMHVTVDVDKSTPDRYS</sequence>
<dbReference type="EMBL" id="CAJVPK010000052">
    <property type="protein sequence ID" value="CAG8438537.1"/>
    <property type="molecule type" value="Genomic_DNA"/>
</dbReference>
<gene>
    <name evidence="1" type="ORF">DEBURN_LOCUS1244</name>
</gene>
<evidence type="ECO:0000313" key="2">
    <source>
        <dbReference type="Proteomes" id="UP000789706"/>
    </source>
</evidence>
<keyword evidence="2" id="KW-1185">Reference proteome</keyword>
<proteinExistence type="predicted"/>